<dbReference type="Gene3D" id="3.40.50.150">
    <property type="entry name" value="Vaccinia Virus protein VP39"/>
    <property type="match status" value="1"/>
</dbReference>
<reference evidence="2 3" key="1">
    <citation type="submission" date="2015-10" db="EMBL/GenBank/DDBJ databases">
        <title>Full genome of DAOMC 229536 Phialocephala scopiformis, a fungal endophyte of spruce producing the potent anti-insectan compound rugulosin.</title>
        <authorList>
            <consortium name="DOE Joint Genome Institute"/>
            <person name="Walker A.K."/>
            <person name="Frasz S.L."/>
            <person name="Seifert K.A."/>
            <person name="Miller J.D."/>
            <person name="Mondo S.J."/>
            <person name="Labutti K."/>
            <person name="Lipzen A."/>
            <person name="Dockter R."/>
            <person name="Kennedy M."/>
            <person name="Grigoriev I.V."/>
            <person name="Spatafora J.W."/>
        </authorList>
    </citation>
    <scope>NUCLEOTIDE SEQUENCE [LARGE SCALE GENOMIC DNA]</scope>
    <source>
        <strain evidence="2 3">CBS 120377</strain>
    </source>
</reference>
<protein>
    <submittedName>
        <fullName evidence="2">S-adenosyl-L-methionine-dependent methyltransferase</fullName>
    </submittedName>
</protein>
<evidence type="ECO:0000313" key="2">
    <source>
        <dbReference type="EMBL" id="KUJ07801.1"/>
    </source>
</evidence>
<gene>
    <name evidence="2" type="ORF">LY89DRAFT_630860</name>
</gene>
<name>A0A132B637_MOLSC</name>
<dbReference type="Proteomes" id="UP000070700">
    <property type="component" value="Unassembled WGS sequence"/>
</dbReference>
<dbReference type="SUPFAM" id="SSF53335">
    <property type="entry name" value="S-adenosyl-L-methionine-dependent methyltransferases"/>
    <property type="match status" value="1"/>
</dbReference>
<keyword evidence="3" id="KW-1185">Reference proteome</keyword>
<dbReference type="KEGG" id="psco:LY89DRAFT_630860"/>
<evidence type="ECO:0000313" key="3">
    <source>
        <dbReference type="Proteomes" id="UP000070700"/>
    </source>
</evidence>
<dbReference type="PANTHER" id="PTHR43591:SF31">
    <property type="entry name" value="LAEA-LIKE, PUTATIVE (AFU_ORTHOLOGUE AFUA_8G01930)-RELATED"/>
    <property type="match status" value="1"/>
</dbReference>
<dbReference type="EMBL" id="KQ947438">
    <property type="protein sequence ID" value="KUJ07801.1"/>
    <property type="molecule type" value="Genomic_DNA"/>
</dbReference>
<feature type="region of interest" description="Disordered" evidence="1">
    <location>
        <begin position="1"/>
        <end position="26"/>
    </location>
</feature>
<proteinExistence type="predicted"/>
<keyword evidence="2" id="KW-0489">Methyltransferase</keyword>
<dbReference type="RefSeq" id="XP_018062156.1">
    <property type="nucleotide sequence ID" value="XM_018211250.1"/>
</dbReference>
<dbReference type="OrthoDB" id="2013972at2759"/>
<dbReference type="GO" id="GO:0008168">
    <property type="term" value="F:methyltransferase activity"/>
    <property type="evidence" value="ECO:0007669"/>
    <property type="project" value="UniProtKB-KW"/>
</dbReference>
<dbReference type="GeneID" id="28820976"/>
<sequence>MADVPAHQAVEADEHENDSAIGDEDDHFSTVSISSSILKYREENGRTYHAYKDGKYLGPNDEPERDRLDLQHHLFSLTFSGRLYLCPVGQNGKQIHRVLDVGTGTGIWAIDFADEHQESEVLGIDLSAIQPGFVPPNVSFQVDDLEEPWTFREKFDFIYARMMTSSFADWPRFFEQAFEHLAPGGFIEMADMCFPVECDDETMTQDSALRKWANLILEGTTKIRRPINSAKDYKQQLETAGFVDIVEQKFVWPMNRWPKNKKMKEIGIWSRENISPSLEGFSMALFTRVFGWTKEEVEVFLVDVRKEVNDPKIHSYLPVHVVYAQKPS</sequence>
<dbReference type="PANTHER" id="PTHR43591">
    <property type="entry name" value="METHYLTRANSFERASE"/>
    <property type="match status" value="1"/>
</dbReference>
<dbReference type="Pfam" id="PF13489">
    <property type="entry name" value="Methyltransf_23"/>
    <property type="match status" value="1"/>
</dbReference>
<accession>A0A132B637</accession>
<dbReference type="CDD" id="cd02440">
    <property type="entry name" value="AdoMet_MTases"/>
    <property type="match status" value="1"/>
</dbReference>
<dbReference type="InterPro" id="IPR029063">
    <property type="entry name" value="SAM-dependent_MTases_sf"/>
</dbReference>
<keyword evidence="2" id="KW-0808">Transferase</keyword>
<dbReference type="AlphaFoldDB" id="A0A132B637"/>
<evidence type="ECO:0000256" key="1">
    <source>
        <dbReference type="SAM" id="MobiDB-lite"/>
    </source>
</evidence>
<feature type="compositionally biased region" description="Acidic residues" evidence="1">
    <location>
        <begin position="11"/>
        <end position="26"/>
    </location>
</feature>
<dbReference type="GO" id="GO:0032259">
    <property type="term" value="P:methylation"/>
    <property type="evidence" value="ECO:0007669"/>
    <property type="project" value="UniProtKB-KW"/>
</dbReference>
<dbReference type="InParanoid" id="A0A132B637"/>
<organism evidence="2 3">
    <name type="scientific">Mollisia scopiformis</name>
    <name type="common">Conifer needle endophyte fungus</name>
    <name type="synonym">Phialocephala scopiformis</name>
    <dbReference type="NCBI Taxonomy" id="149040"/>
    <lineage>
        <taxon>Eukaryota</taxon>
        <taxon>Fungi</taxon>
        <taxon>Dikarya</taxon>
        <taxon>Ascomycota</taxon>
        <taxon>Pezizomycotina</taxon>
        <taxon>Leotiomycetes</taxon>
        <taxon>Helotiales</taxon>
        <taxon>Mollisiaceae</taxon>
        <taxon>Mollisia</taxon>
    </lineage>
</organism>